<dbReference type="EMBL" id="JAVFKD010000015">
    <property type="protein sequence ID" value="KAK5988826.1"/>
    <property type="molecule type" value="Genomic_DNA"/>
</dbReference>
<gene>
    <name evidence="4" type="ORF">PT974_10320</name>
</gene>
<evidence type="ECO:0000256" key="1">
    <source>
        <dbReference type="ARBA" id="ARBA00006247"/>
    </source>
</evidence>
<dbReference type="InterPro" id="IPR002933">
    <property type="entry name" value="Peptidase_M20"/>
</dbReference>
<comment type="caution">
    <text evidence="4">The sequence shown here is derived from an EMBL/GenBank/DDBJ whole genome shotgun (WGS) entry which is preliminary data.</text>
</comment>
<reference evidence="4 5" key="1">
    <citation type="submission" date="2024-01" db="EMBL/GenBank/DDBJ databases">
        <title>Complete genome of Cladobotryum mycophilum ATHUM6906.</title>
        <authorList>
            <person name="Christinaki A.C."/>
            <person name="Myridakis A.I."/>
            <person name="Kouvelis V.N."/>
        </authorList>
    </citation>
    <scope>NUCLEOTIDE SEQUENCE [LARGE SCALE GENOMIC DNA]</scope>
    <source>
        <strain evidence="4 5">ATHUM6906</strain>
    </source>
</reference>
<dbReference type="InterPro" id="IPR010158">
    <property type="entry name" value="Amidase_Cbmase"/>
</dbReference>
<dbReference type="InterPro" id="IPR011650">
    <property type="entry name" value="Peptidase_M20_dimer"/>
</dbReference>
<dbReference type="PANTHER" id="PTHR32494">
    <property type="entry name" value="ALLANTOATE DEIMINASE-RELATED"/>
    <property type="match status" value="1"/>
</dbReference>
<dbReference type="SUPFAM" id="SSF55031">
    <property type="entry name" value="Bacterial exopeptidase dimerisation domain"/>
    <property type="match status" value="1"/>
</dbReference>
<dbReference type="Gene3D" id="3.40.630.10">
    <property type="entry name" value="Zn peptidases"/>
    <property type="match status" value="1"/>
</dbReference>
<dbReference type="Pfam" id="PF01546">
    <property type="entry name" value="Peptidase_M20"/>
    <property type="match status" value="1"/>
</dbReference>
<dbReference type="Proteomes" id="UP001338125">
    <property type="component" value="Unassembled WGS sequence"/>
</dbReference>
<evidence type="ECO:0000256" key="2">
    <source>
        <dbReference type="ARBA" id="ARBA00022801"/>
    </source>
</evidence>
<name>A0ABR0S9J1_9HYPO</name>
<keyword evidence="2 4" id="KW-0378">Hydrolase</keyword>
<feature type="domain" description="Peptidase M20 dimerisation" evidence="3">
    <location>
        <begin position="252"/>
        <end position="348"/>
    </location>
</feature>
<dbReference type="Gene3D" id="3.30.70.360">
    <property type="match status" value="1"/>
</dbReference>
<dbReference type="CDD" id="cd03884">
    <property type="entry name" value="M20_bAS"/>
    <property type="match status" value="1"/>
</dbReference>
<dbReference type="PIRSF" id="PIRSF001235">
    <property type="entry name" value="Amidase_carbamoylase"/>
    <property type="match status" value="1"/>
</dbReference>
<dbReference type="Pfam" id="PF07687">
    <property type="entry name" value="M20_dimer"/>
    <property type="match status" value="1"/>
</dbReference>
<dbReference type="GO" id="GO:0016787">
    <property type="term" value="F:hydrolase activity"/>
    <property type="evidence" value="ECO:0007669"/>
    <property type="project" value="UniProtKB-KW"/>
</dbReference>
<evidence type="ECO:0000259" key="3">
    <source>
        <dbReference type="Pfam" id="PF07687"/>
    </source>
</evidence>
<evidence type="ECO:0000313" key="5">
    <source>
        <dbReference type="Proteomes" id="UP001338125"/>
    </source>
</evidence>
<dbReference type="NCBIfam" id="TIGR01879">
    <property type="entry name" value="hydantase"/>
    <property type="match status" value="1"/>
</dbReference>
<organism evidence="4 5">
    <name type="scientific">Cladobotryum mycophilum</name>
    <dbReference type="NCBI Taxonomy" id="491253"/>
    <lineage>
        <taxon>Eukaryota</taxon>
        <taxon>Fungi</taxon>
        <taxon>Dikarya</taxon>
        <taxon>Ascomycota</taxon>
        <taxon>Pezizomycotina</taxon>
        <taxon>Sordariomycetes</taxon>
        <taxon>Hypocreomycetidae</taxon>
        <taxon>Hypocreales</taxon>
        <taxon>Hypocreaceae</taxon>
        <taxon>Cladobotryum</taxon>
    </lineage>
</organism>
<proteinExistence type="inferred from homology"/>
<comment type="similarity">
    <text evidence="1">Belongs to the peptidase M20A family.</text>
</comment>
<sequence length="467" mass="50808">MSFIESSGLQVLEHNADLDKCLPKAEGVPHQEVSFGRLAGPRIDYQRLWNSIHLTAQWGIIEGSEGMNRLALSQDDKAVREWFVQETRSLGCTTSIDAMGNLFAVYPGESPDMPPIAMGSHLDTQPAGGKYDGILGVLAAVEVIRALKEACVKTWCPIAAVVWTNEEGAAFFPGCSGSSVWAGWVPLADAYDQKHCVTGQSLGSALDEINAKGTMASSSRVNPLQAHFELHIEQGKLLETNQQSVGVVGRIQGIRRYAISCHGRQEHAGTVRIPDRADALIAAAKIVLKVEELAQAQDACATVGVLKIESPSPNTIPSRVDLTVDARHIEEATLDDLEQQITDYLESLSEMKRGWRFSNKRVWHSPALPFDPILLECIRSAAEAEVGETQVRDMISFAGHDSAMTALQVPTAMIMVPSRGGVSHSPLEYTSMEHCGLGTQTMLNAVLRYDNTLRGQKKGVNRRDSAL</sequence>
<keyword evidence="5" id="KW-1185">Reference proteome</keyword>
<dbReference type="InterPro" id="IPR036264">
    <property type="entry name" value="Bact_exopeptidase_dim_dom"/>
</dbReference>
<evidence type="ECO:0000313" key="4">
    <source>
        <dbReference type="EMBL" id="KAK5988826.1"/>
    </source>
</evidence>
<accession>A0ABR0S9J1</accession>
<protein>
    <submittedName>
        <fullName evidence="4">N-carbamoyl-L-amino-acid hydrolase</fullName>
    </submittedName>
</protein>
<dbReference type="PANTHER" id="PTHR32494:SF20">
    <property type="entry name" value="PEPTIDASE M20 DIMERISATION DOMAIN-CONTAINING PROTEIN"/>
    <property type="match status" value="1"/>
</dbReference>
<dbReference type="SUPFAM" id="SSF53187">
    <property type="entry name" value="Zn-dependent exopeptidases"/>
    <property type="match status" value="1"/>
</dbReference>